<name>A0AAD8YUJ7_9TELE</name>
<gene>
    <name evidence="2" type="ORF">P4O66_017108</name>
</gene>
<dbReference type="EMBL" id="JAROKS010000024">
    <property type="protein sequence ID" value="KAK1786719.1"/>
    <property type="molecule type" value="Genomic_DNA"/>
</dbReference>
<dbReference type="AlphaFoldDB" id="A0AAD8YUJ7"/>
<proteinExistence type="predicted"/>
<accession>A0AAD8YUJ7</accession>
<evidence type="ECO:0000313" key="2">
    <source>
        <dbReference type="EMBL" id="KAK1786719.1"/>
    </source>
</evidence>
<comment type="caution">
    <text evidence="2">The sequence shown here is derived from an EMBL/GenBank/DDBJ whole genome shotgun (WGS) entry which is preliminary data.</text>
</comment>
<protein>
    <submittedName>
        <fullName evidence="2">Uncharacterized protein</fullName>
    </submittedName>
</protein>
<organism evidence="2 3">
    <name type="scientific">Electrophorus voltai</name>
    <dbReference type="NCBI Taxonomy" id="2609070"/>
    <lineage>
        <taxon>Eukaryota</taxon>
        <taxon>Metazoa</taxon>
        <taxon>Chordata</taxon>
        <taxon>Craniata</taxon>
        <taxon>Vertebrata</taxon>
        <taxon>Euteleostomi</taxon>
        <taxon>Actinopterygii</taxon>
        <taxon>Neopterygii</taxon>
        <taxon>Teleostei</taxon>
        <taxon>Ostariophysi</taxon>
        <taxon>Gymnotiformes</taxon>
        <taxon>Gymnotoidei</taxon>
        <taxon>Gymnotidae</taxon>
        <taxon>Electrophorus</taxon>
    </lineage>
</organism>
<feature type="region of interest" description="Disordered" evidence="1">
    <location>
        <begin position="91"/>
        <end position="152"/>
    </location>
</feature>
<keyword evidence="3" id="KW-1185">Reference proteome</keyword>
<reference evidence="2" key="1">
    <citation type="submission" date="2023-03" db="EMBL/GenBank/DDBJ databases">
        <title>Electrophorus voltai genome.</title>
        <authorList>
            <person name="Bian C."/>
        </authorList>
    </citation>
    <scope>NUCLEOTIDE SEQUENCE</scope>
    <source>
        <strain evidence="2">CB-2022</strain>
        <tissue evidence="2">Muscle</tissue>
    </source>
</reference>
<feature type="region of interest" description="Disordered" evidence="1">
    <location>
        <begin position="57"/>
        <end position="77"/>
    </location>
</feature>
<feature type="compositionally biased region" description="Polar residues" evidence="1">
    <location>
        <begin position="59"/>
        <end position="69"/>
    </location>
</feature>
<sequence>MSFATKSAAGIVEGVLHGRAVASLCHLERCHEKRSLSSQNKVQKTEEVSEQLPLAGCGAQTSGHATLSQLPGPRGGRRPVALPVTLSIADASRPHTFGPAMDTERQPSHYTTSENSSRRVGADSGVTGEPLADEGRHRSFAVSSSSGPLGSHSALKNNCASLPAFARLARRSASKFGITNENRVMRTGNCSEAHYPNTARAHGLGDNGRPAAVTRAPAESCCKGHLDIECEMPTKTRTELVVEPRRKLRDS</sequence>
<feature type="compositionally biased region" description="Low complexity" evidence="1">
    <location>
        <begin position="140"/>
        <end position="152"/>
    </location>
</feature>
<evidence type="ECO:0000256" key="1">
    <source>
        <dbReference type="SAM" id="MobiDB-lite"/>
    </source>
</evidence>
<dbReference type="Proteomes" id="UP001239994">
    <property type="component" value="Unassembled WGS sequence"/>
</dbReference>
<evidence type="ECO:0000313" key="3">
    <source>
        <dbReference type="Proteomes" id="UP001239994"/>
    </source>
</evidence>